<reference evidence="2 3" key="1">
    <citation type="submission" date="2017-05" db="EMBL/GenBank/DDBJ databases">
        <authorList>
            <person name="Varghese N."/>
            <person name="Submissions S."/>
        </authorList>
    </citation>
    <scope>NUCLEOTIDE SEQUENCE [LARGE SCALE GENOMIC DNA]</scope>
    <source>
        <strain evidence="2 3">DSM 27040</strain>
    </source>
</reference>
<dbReference type="EMBL" id="FXTB01000001">
    <property type="protein sequence ID" value="SMO44085.1"/>
    <property type="molecule type" value="Genomic_DNA"/>
</dbReference>
<dbReference type="AlphaFoldDB" id="A0A521BAI8"/>
<dbReference type="OrthoDB" id="9789349at2"/>
<sequence length="137" mass="15914">MAKNKIQSELYSYGIYSQWNRDSKELPKLKKITTEIPLQLGIEFGYVIKIKGAKGKRIQFEIDHPPFPDENGKTTPPFTGELFVKSNDYEFFLGDTIWEPIEDKKGEWKLSTWIDGKVLYQKSLFVTTIQHNKNKPG</sequence>
<dbReference type="InterPro" id="IPR024331">
    <property type="entry name" value="DUF3859"/>
</dbReference>
<evidence type="ECO:0000313" key="3">
    <source>
        <dbReference type="Proteomes" id="UP000319040"/>
    </source>
</evidence>
<dbReference type="Gene3D" id="2.60.40.2390">
    <property type="match status" value="1"/>
</dbReference>
<gene>
    <name evidence="2" type="ORF">SAMN06265379_101825</name>
</gene>
<evidence type="ECO:0000259" key="1">
    <source>
        <dbReference type="Pfam" id="PF12975"/>
    </source>
</evidence>
<protein>
    <recommendedName>
        <fullName evidence="1">DUF3859 domain-containing protein</fullName>
    </recommendedName>
</protein>
<keyword evidence="3" id="KW-1185">Reference proteome</keyword>
<accession>A0A521BAI8</accession>
<name>A0A521BAI8_SACCC</name>
<proteinExistence type="predicted"/>
<dbReference type="Pfam" id="PF12975">
    <property type="entry name" value="DUF3859"/>
    <property type="match status" value="1"/>
</dbReference>
<dbReference type="Proteomes" id="UP000319040">
    <property type="component" value="Unassembled WGS sequence"/>
</dbReference>
<dbReference type="RefSeq" id="WP_142532155.1">
    <property type="nucleotide sequence ID" value="NZ_FXTB01000001.1"/>
</dbReference>
<organism evidence="2 3">
    <name type="scientific">Saccharicrinis carchari</name>
    <dbReference type="NCBI Taxonomy" id="1168039"/>
    <lineage>
        <taxon>Bacteria</taxon>
        <taxon>Pseudomonadati</taxon>
        <taxon>Bacteroidota</taxon>
        <taxon>Bacteroidia</taxon>
        <taxon>Marinilabiliales</taxon>
        <taxon>Marinilabiliaceae</taxon>
        <taxon>Saccharicrinis</taxon>
    </lineage>
</organism>
<feature type="domain" description="DUF3859" evidence="1">
    <location>
        <begin position="7"/>
        <end position="124"/>
    </location>
</feature>
<evidence type="ECO:0000313" key="2">
    <source>
        <dbReference type="EMBL" id="SMO44085.1"/>
    </source>
</evidence>